<evidence type="ECO:0000313" key="3">
    <source>
        <dbReference type="Proteomes" id="UP000324222"/>
    </source>
</evidence>
<reference evidence="2 3" key="1">
    <citation type="submission" date="2019-05" db="EMBL/GenBank/DDBJ databases">
        <title>Another draft genome of Portunus trituberculatus and its Hox gene families provides insights of decapod evolution.</title>
        <authorList>
            <person name="Jeong J.-H."/>
            <person name="Song I."/>
            <person name="Kim S."/>
            <person name="Choi T."/>
            <person name="Kim D."/>
            <person name="Ryu S."/>
            <person name="Kim W."/>
        </authorList>
    </citation>
    <scope>NUCLEOTIDE SEQUENCE [LARGE SCALE GENOMIC DNA]</scope>
    <source>
        <tissue evidence="2">Muscle</tissue>
    </source>
</reference>
<organism evidence="2 3">
    <name type="scientific">Portunus trituberculatus</name>
    <name type="common">Swimming crab</name>
    <name type="synonym">Neptunus trituberculatus</name>
    <dbReference type="NCBI Taxonomy" id="210409"/>
    <lineage>
        <taxon>Eukaryota</taxon>
        <taxon>Metazoa</taxon>
        <taxon>Ecdysozoa</taxon>
        <taxon>Arthropoda</taxon>
        <taxon>Crustacea</taxon>
        <taxon>Multicrustacea</taxon>
        <taxon>Malacostraca</taxon>
        <taxon>Eumalacostraca</taxon>
        <taxon>Eucarida</taxon>
        <taxon>Decapoda</taxon>
        <taxon>Pleocyemata</taxon>
        <taxon>Brachyura</taxon>
        <taxon>Eubrachyura</taxon>
        <taxon>Portunoidea</taxon>
        <taxon>Portunidae</taxon>
        <taxon>Portuninae</taxon>
        <taxon>Portunus</taxon>
    </lineage>
</organism>
<feature type="compositionally biased region" description="Low complexity" evidence="1">
    <location>
        <begin position="27"/>
        <end position="42"/>
    </location>
</feature>
<dbReference type="AlphaFoldDB" id="A0A5B7HV64"/>
<feature type="region of interest" description="Disordered" evidence="1">
    <location>
        <begin position="1"/>
        <end position="42"/>
    </location>
</feature>
<evidence type="ECO:0000256" key="1">
    <source>
        <dbReference type="SAM" id="MobiDB-lite"/>
    </source>
</evidence>
<evidence type="ECO:0000313" key="2">
    <source>
        <dbReference type="EMBL" id="MPC73675.1"/>
    </source>
</evidence>
<name>A0A5B7HV64_PORTR</name>
<protein>
    <submittedName>
        <fullName evidence="2">Uncharacterized protein</fullName>
    </submittedName>
</protein>
<gene>
    <name evidence="2" type="ORF">E2C01_068010</name>
</gene>
<comment type="caution">
    <text evidence="2">The sequence shown here is derived from an EMBL/GenBank/DDBJ whole genome shotgun (WGS) entry which is preliminary data.</text>
</comment>
<dbReference type="EMBL" id="VSRR010037282">
    <property type="protein sequence ID" value="MPC73675.1"/>
    <property type="molecule type" value="Genomic_DNA"/>
</dbReference>
<sequence>MTPRIVKTFALHPGQSSRRPSPSPNQGAGARKTGTTTTTTRDGTIMVLHEGVAFTTCSQREAKFYTGTATSFTSHLVLD</sequence>
<accession>A0A5B7HV64</accession>
<proteinExistence type="predicted"/>
<keyword evidence="3" id="KW-1185">Reference proteome</keyword>
<dbReference type="Proteomes" id="UP000324222">
    <property type="component" value="Unassembled WGS sequence"/>
</dbReference>